<comment type="caution">
    <text evidence="2">The sequence shown here is derived from an EMBL/GenBank/DDBJ whole genome shotgun (WGS) entry which is preliminary data.</text>
</comment>
<accession>A0ABN9AQX4</accession>
<feature type="region of interest" description="Disordered" evidence="1">
    <location>
        <begin position="1"/>
        <end position="54"/>
    </location>
</feature>
<protein>
    <submittedName>
        <fullName evidence="2">Uncharacterized protein</fullName>
    </submittedName>
</protein>
<evidence type="ECO:0000313" key="2">
    <source>
        <dbReference type="EMBL" id="CAI9537898.1"/>
    </source>
</evidence>
<evidence type="ECO:0000256" key="1">
    <source>
        <dbReference type="SAM" id="MobiDB-lite"/>
    </source>
</evidence>
<name>A0ABN9AQX4_9NEOB</name>
<gene>
    <name evidence="2" type="ORF">SPARVUS_LOCUS1306685</name>
</gene>
<sequence>MTCVFYDSPPPGSPAHHQQNPRHWKRSPWLKENPADPEAPVLLPHPPHRHPPHRALHRAQALHLLPHPRPLPHLLNLQIKPTARRDPRLGGGGLAVHVNPSTR</sequence>
<feature type="compositionally biased region" description="Basic residues" evidence="1">
    <location>
        <begin position="19"/>
        <end position="28"/>
    </location>
</feature>
<reference evidence="2" key="1">
    <citation type="submission" date="2023-05" db="EMBL/GenBank/DDBJ databases">
        <authorList>
            <person name="Stuckert A."/>
        </authorList>
    </citation>
    <scope>NUCLEOTIDE SEQUENCE</scope>
</reference>
<keyword evidence="3" id="KW-1185">Reference proteome</keyword>
<dbReference type="Proteomes" id="UP001162483">
    <property type="component" value="Unassembled WGS sequence"/>
</dbReference>
<dbReference type="EMBL" id="CATNWA010000729">
    <property type="protein sequence ID" value="CAI9537898.1"/>
    <property type="molecule type" value="Genomic_DNA"/>
</dbReference>
<evidence type="ECO:0000313" key="3">
    <source>
        <dbReference type="Proteomes" id="UP001162483"/>
    </source>
</evidence>
<feature type="region of interest" description="Disordered" evidence="1">
    <location>
        <begin position="83"/>
        <end position="103"/>
    </location>
</feature>
<organism evidence="2 3">
    <name type="scientific">Staurois parvus</name>
    <dbReference type="NCBI Taxonomy" id="386267"/>
    <lineage>
        <taxon>Eukaryota</taxon>
        <taxon>Metazoa</taxon>
        <taxon>Chordata</taxon>
        <taxon>Craniata</taxon>
        <taxon>Vertebrata</taxon>
        <taxon>Euteleostomi</taxon>
        <taxon>Amphibia</taxon>
        <taxon>Batrachia</taxon>
        <taxon>Anura</taxon>
        <taxon>Neobatrachia</taxon>
        <taxon>Ranoidea</taxon>
        <taxon>Ranidae</taxon>
        <taxon>Staurois</taxon>
    </lineage>
</organism>
<proteinExistence type="predicted"/>